<dbReference type="PANTHER" id="PTHR45848">
    <property type="entry name" value="DUAL SPECIFICITY PROTEIN PHOSPHATASE 12 FAMILY MEMBER"/>
    <property type="match status" value="1"/>
</dbReference>
<evidence type="ECO:0000259" key="6">
    <source>
        <dbReference type="PROSITE" id="PS50056"/>
    </source>
</evidence>
<comment type="similarity">
    <text evidence="1">Belongs to the protein-tyrosine phosphatase family. Non-receptor class dual specificity subfamily.</text>
</comment>
<dbReference type="SUPFAM" id="SSF52799">
    <property type="entry name" value="(Phosphotyrosine protein) phosphatases II"/>
    <property type="match status" value="2"/>
</dbReference>
<dbReference type="Proteomes" id="UP001362999">
    <property type="component" value="Unassembled WGS sequence"/>
</dbReference>
<keyword evidence="8" id="KW-1185">Reference proteome</keyword>
<dbReference type="InterPro" id="IPR020422">
    <property type="entry name" value="TYR_PHOSPHATASE_DUAL_dom"/>
</dbReference>
<dbReference type="Gene3D" id="3.90.190.10">
    <property type="entry name" value="Protein tyrosine phosphatase superfamily"/>
    <property type="match status" value="2"/>
</dbReference>
<dbReference type="EC" id="3.1.3.48" evidence="2"/>
<proteinExistence type="inferred from homology"/>
<evidence type="ECO:0000256" key="2">
    <source>
        <dbReference type="ARBA" id="ARBA00013064"/>
    </source>
</evidence>
<evidence type="ECO:0000256" key="1">
    <source>
        <dbReference type="ARBA" id="ARBA00008601"/>
    </source>
</evidence>
<keyword evidence="4" id="KW-0904">Protein phosphatase</keyword>
<evidence type="ECO:0000256" key="3">
    <source>
        <dbReference type="ARBA" id="ARBA00022801"/>
    </source>
</evidence>
<dbReference type="InterPro" id="IPR016130">
    <property type="entry name" value="Tyr_Pase_AS"/>
</dbReference>
<feature type="domain" description="Tyrosine-protein phosphatase" evidence="5">
    <location>
        <begin position="5"/>
        <end position="146"/>
    </location>
</feature>
<organism evidence="7 8">
    <name type="scientific">Favolaschia claudopus</name>
    <dbReference type="NCBI Taxonomy" id="2862362"/>
    <lineage>
        <taxon>Eukaryota</taxon>
        <taxon>Fungi</taxon>
        <taxon>Dikarya</taxon>
        <taxon>Basidiomycota</taxon>
        <taxon>Agaricomycotina</taxon>
        <taxon>Agaricomycetes</taxon>
        <taxon>Agaricomycetidae</taxon>
        <taxon>Agaricales</taxon>
        <taxon>Marasmiineae</taxon>
        <taxon>Mycenaceae</taxon>
        <taxon>Favolaschia</taxon>
    </lineage>
</organism>
<accession>A0AAW0CAK8</accession>
<evidence type="ECO:0000313" key="8">
    <source>
        <dbReference type="Proteomes" id="UP001362999"/>
    </source>
</evidence>
<reference evidence="7 8" key="1">
    <citation type="journal article" date="2024" name="J Genomics">
        <title>Draft genome sequencing and assembly of Favolaschia claudopus CIRM-BRFM 2984 isolated from oak limbs.</title>
        <authorList>
            <person name="Navarro D."/>
            <person name="Drula E."/>
            <person name="Chaduli D."/>
            <person name="Cazenave R."/>
            <person name="Ahrendt S."/>
            <person name="Wang J."/>
            <person name="Lipzen A."/>
            <person name="Daum C."/>
            <person name="Barry K."/>
            <person name="Grigoriev I.V."/>
            <person name="Favel A."/>
            <person name="Rosso M.N."/>
            <person name="Martin F."/>
        </authorList>
    </citation>
    <scope>NUCLEOTIDE SEQUENCE [LARGE SCALE GENOMIC DNA]</scope>
    <source>
        <strain evidence="7 8">CIRM-BRFM 2984</strain>
    </source>
</reference>
<gene>
    <name evidence="7" type="ORF">R3P38DRAFT_2698001</name>
</gene>
<sequence length="392" mass="42702">MNSSPPSVDQVLEDQVYLGNLRAAESEQTKERYGITHTLSVCPELLSSGPRHLVIPVDDSEYDDLLIHLPEACRFIEDALAQKGRVLIHCVMGISRSTTVLAAYLMKTRSMSVSDAICFIKQYRPQVQPNYGFLKQLEAFSQCGYAPSVDHPAYIAWKKRQRQDVTNFLNHLFDVTVVPDALYLCSEFPTDHQQAELLLYYLGITHIVSLAPAKVKPIPGVTHRHIHIPPDAPDALLFALPSLCDFIRDAVSSGGQVLVYSVFEARACILTGAYLMASRNISPRAATAVLQEALPLFDPTSNFKRALALFAACKHKPTPDHPAITSQGTTASPKSALTAENMSATLCGAELLTRTATAVMSETGLDMAAFGDALSAIQMKASMQQHSASTVA</sequence>
<name>A0AAW0CAK8_9AGAR</name>
<dbReference type="AlphaFoldDB" id="A0AAW0CAK8"/>
<evidence type="ECO:0000256" key="4">
    <source>
        <dbReference type="ARBA" id="ARBA00022912"/>
    </source>
</evidence>
<dbReference type="Pfam" id="PF00782">
    <property type="entry name" value="DSPc"/>
    <property type="match status" value="1"/>
</dbReference>
<dbReference type="CDD" id="cd14498">
    <property type="entry name" value="DSP"/>
    <property type="match status" value="2"/>
</dbReference>
<dbReference type="SMART" id="SM00195">
    <property type="entry name" value="DSPc"/>
    <property type="match status" value="2"/>
</dbReference>
<dbReference type="PANTHER" id="PTHR45848:SF4">
    <property type="entry name" value="DUAL SPECIFICITY PROTEIN PHOSPHATASE 12"/>
    <property type="match status" value="1"/>
</dbReference>
<evidence type="ECO:0000259" key="5">
    <source>
        <dbReference type="PROSITE" id="PS50054"/>
    </source>
</evidence>
<protein>
    <recommendedName>
        <fullName evidence="2">protein-tyrosine-phosphatase</fullName>
        <ecNumber evidence="2">3.1.3.48</ecNumber>
    </recommendedName>
</protein>
<dbReference type="GO" id="GO:0008138">
    <property type="term" value="F:protein tyrosine/serine/threonine phosphatase activity"/>
    <property type="evidence" value="ECO:0007669"/>
    <property type="project" value="TreeGrafter"/>
</dbReference>
<keyword evidence="3" id="KW-0378">Hydrolase</keyword>
<dbReference type="GO" id="GO:0004725">
    <property type="term" value="F:protein tyrosine phosphatase activity"/>
    <property type="evidence" value="ECO:0007669"/>
    <property type="project" value="UniProtKB-EC"/>
</dbReference>
<dbReference type="PROSITE" id="PS50054">
    <property type="entry name" value="TYR_PHOSPHATASE_DUAL"/>
    <property type="match status" value="1"/>
</dbReference>
<dbReference type="PROSITE" id="PS00383">
    <property type="entry name" value="TYR_PHOSPHATASE_1"/>
    <property type="match status" value="1"/>
</dbReference>
<dbReference type="EMBL" id="JAWWNJ010000019">
    <property type="protein sequence ID" value="KAK7035938.1"/>
    <property type="molecule type" value="Genomic_DNA"/>
</dbReference>
<feature type="domain" description="Tyrosine specific protein phosphatases" evidence="6">
    <location>
        <begin position="67"/>
        <end position="125"/>
    </location>
</feature>
<dbReference type="PROSITE" id="PS50056">
    <property type="entry name" value="TYR_PHOSPHATASE_2"/>
    <property type="match status" value="1"/>
</dbReference>
<evidence type="ECO:0000313" key="7">
    <source>
        <dbReference type="EMBL" id="KAK7035938.1"/>
    </source>
</evidence>
<comment type="caution">
    <text evidence="7">The sequence shown here is derived from an EMBL/GenBank/DDBJ whole genome shotgun (WGS) entry which is preliminary data.</text>
</comment>
<dbReference type="InterPro" id="IPR029021">
    <property type="entry name" value="Prot-tyrosine_phosphatase-like"/>
</dbReference>
<dbReference type="InterPro" id="IPR000340">
    <property type="entry name" value="Dual-sp_phosphatase_cat-dom"/>
</dbReference>
<dbReference type="InterPro" id="IPR000387">
    <property type="entry name" value="Tyr_Pase_dom"/>
</dbReference>